<gene>
    <name evidence="2" type="ORF">OM076_03555</name>
</gene>
<feature type="signal peptide" evidence="1">
    <location>
        <begin position="1"/>
        <end position="21"/>
    </location>
</feature>
<dbReference type="RefSeq" id="WP_270038008.1">
    <property type="nucleotide sequence ID" value="NZ_JAPDOD010000002.1"/>
</dbReference>
<comment type="caution">
    <text evidence="2">The sequence shown here is derived from an EMBL/GenBank/DDBJ whole genome shotgun (WGS) entry which is preliminary data.</text>
</comment>
<dbReference type="EMBL" id="JAPDOD010000002">
    <property type="protein sequence ID" value="MDA0159331.1"/>
    <property type="molecule type" value="Genomic_DNA"/>
</dbReference>
<organism evidence="2 3">
    <name type="scientific">Solirubrobacter ginsenosidimutans</name>
    <dbReference type="NCBI Taxonomy" id="490573"/>
    <lineage>
        <taxon>Bacteria</taxon>
        <taxon>Bacillati</taxon>
        <taxon>Actinomycetota</taxon>
        <taxon>Thermoleophilia</taxon>
        <taxon>Solirubrobacterales</taxon>
        <taxon>Solirubrobacteraceae</taxon>
        <taxon>Solirubrobacter</taxon>
    </lineage>
</organism>
<evidence type="ECO:0008006" key="4">
    <source>
        <dbReference type="Google" id="ProtNLM"/>
    </source>
</evidence>
<evidence type="ECO:0000313" key="2">
    <source>
        <dbReference type="EMBL" id="MDA0159331.1"/>
    </source>
</evidence>
<proteinExistence type="predicted"/>
<protein>
    <recommendedName>
        <fullName evidence="4">Carboxypeptidase regulatory-like domain-containing protein</fullName>
    </recommendedName>
</protein>
<evidence type="ECO:0000256" key="1">
    <source>
        <dbReference type="SAM" id="SignalP"/>
    </source>
</evidence>
<reference evidence="2" key="1">
    <citation type="submission" date="2022-10" db="EMBL/GenBank/DDBJ databases">
        <title>The WGS of Solirubrobacter ginsenosidimutans DSM 21036.</title>
        <authorList>
            <person name="Jiang Z."/>
        </authorList>
    </citation>
    <scope>NUCLEOTIDE SEQUENCE</scope>
    <source>
        <strain evidence="2">DSM 21036</strain>
    </source>
</reference>
<dbReference type="Gene3D" id="2.60.40.2700">
    <property type="match status" value="1"/>
</dbReference>
<keyword evidence="3" id="KW-1185">Reference proteome</keyword>
<dbReference type="Proteomes" id="UP001149140">
    <property type="component" value="Unassembled WGS sequence"/>
</dbReference>
<keyword evidence="1" id="KW-0732">Signal</keyword>
<sequence length="570" mass="58340">MKSILPIAAAALLLAPPAALAAPYRVYACSGPDHAPLSMHPFEPYEVPVPTMNHYDRCRGPESSAVFEWAPGMIPASQTGGWWLRAPEGTAFTQVRWTGSVSGAREPGAHVELDTDIGLVASWAGDLGEAARTFALPAGSSLIELRQTCRAALCAGPVQTSTSALSAELDDPEAPAATHVAGLPETAHGLAAVTFAAADRGSGLARAALTVDGTVRATALSCESLPGDAHGFQAVVPCPPAAPVELAFDSARVPDGAHVVSATLEDAAGNLETVYGPVTRMSDNSPPVAGQVTVARTGDTLTATPAGFDGQAVAYTYRWLRCAPECGGIESATHSRYRVSAADAGHAVRAVVTATDLGGATSVRSAALTIPAATSASAATPPSPPALTPPAAIAPVRNVSLSRRTIKVSYGKRVEVRGRVTGADGAPAAGATLDVGAKLRMRGATARREGSIGSASDGRFTYVAPAGASRDLKIGAATVRLLVTAAGTLRASRHGALVRFSGRLRGGHIPHGGVLVEIRAGRRVVALVRTDGHGAYRATRRATRQSFRARTRADSSWPFVSAPVGSPVSA</sequence>
<feature type="chain" id="PRO_5040774503" description="Carboxypeptidase regulatory-like domain-containing protein" evidence="1">
    <location>
        <begin position="22"/>
        <end position="570"/>
    </location>
</feature>
<accession>A0A9X3S0M6</accession>
<name>A0A9X3S0M6_9ACTN</name>
<evidence type="ECO:0000313" key="3">
    <source>
        <dbReference type="Proteomes" id="UP001149140"/>
    </source>
</evidence>
<dbReference type="AlphaFoldDB" id="A0A9X3S0M6"/>